<dbReference type="PIRSF" id="PIRSF000137">
    <property type="entry name" value="Alcohol_oxidase"/>
    <property type="match status" value="1"/>
</dbReference>
<evidence type="ECO:0000256" key="2">
    <source>
        <dbReference type="ARBA" id="ARBA00010790"/>
    </source>
</evidence>
<comment type="caution">
    <text evidence="7">The sequence shown here is derived from an EMBL/GenBank/DDBJ whole genome shotgun (WGS) entry which is preliminary data.</text>
</comment>
<feature type="binding site" evidence="5">
    <location>
        <position position="217"/>
    </location>
    <ligand>
        <name>FAD</name>
        <dbReference type="ChEBI" id="CHEBI:57692"/>
    </ligand>
</feature>
<evidence type="ECO:0000256" key="3">
    <source>
        <dbReference type="ARBA" id="ARBA00022630"/>
    </source>
</evidence>
<dbReference type="EMBL" id="WUEY01000020">
    <property type="protein sequence ID" value="NEI73674.1"/>
    <property type="molecule type" value="Genomic_DNA"/>
</dbReference>
<comment type="cofactor">
    <cofactor evidence="1 5">
        <name>FAD</name>
        <dbReference type="ChEBI" id="CHEBI:57692"/>
    </cofactor>
</comment>
<dbReference type="RefSeq" id="WP_163992254.1">
    <property type="nucleotide sequence ID" value="NZ_WUEY01000020.1"/>
</dbReference>
<evidence type="ECO:0000256" key="5">
    <source>
        <dbReference type="PIRSR" id="PIRSR000137-2"/>
    </source>
</evidence>
<evidence type="ECO:0000313" key="7">
    <source>
        <dbReference type="EMBL" id="NEI73674.1"/>
    </source>
</evidence>
<dbReference type="GO" id="GO:0050660">
    <property type="term" value="F:flavin adenine dinucleotide binding"/>
    <property type="evidence" value="ECO:0007669"/>
    <property type="project" value="InterPro"/>
</dbReference>
<proteinExistence type="inferred from homology"/>
<dbReference type="SUPFAM" id="SSF51905">
    <property type="entry name" value="FAD/NAD(P)-binding domain"/>
    <property type="match status" value="1"/>
</dbReference>
<dbReference type="InterPro" id="IPR000172">
    <property type="entry name" value="GMC_OxRdtase_N"/>
</dbReference>
<protein>
    <submittedName>
        <fullName evidence="7">Choline dehydrogenase</fullName>
    </submittedName>
</protein>
<dbReference type="Gene3D" id="3.30.560.10">
    <property type="entry name" value="Glucose Oxidase, domain 3"/>
    <property type="match status" value="1"/>
</dbReference>
<dbReference type="Pfam" id="PF05199">
    <property type="entry name" value="GMC_oxred_C"/>
    <property type="match status" value="1"/>
</dbReference>
<dbReference type="GO" id="GO:0016614">
    <property type="term" value="F:oxidoreductase activity, acting on CH-OH group of donors"/>
    <property type="evidence" value="ECO:0007669"/>
    <property type="project" value="InterPro"/>
</dbReference>
<dbReference type="InterPro" id="IPR012132">
    <property type="entry name" value="GMC_OxRdtase"/>
</dbReference>
<dbReference type="PANTHER" id="PTHR11552">
    <property type="entry name" value="GLUCOSE-METHANOL-CHOLINE GMC OXIDOREDUCTASE"/>
    <property type="match status" value="1"/>
</dbReference>
<evidence type="ECO:0000259" key="6">
    <source>
        <dbReference type="PROSITE" id="PS00624"/>
    </source>
</evidence>
<dbReference type="Proteomes" id="UP000483035">
    <property type="component" value="Unassembled WGS sequence"/>
</dbReference>
<name>A0A6L9UDI0_9HYPH</name>
<evidence type="ECO:0000313" key="8">
    <source>
        <dbReference type="Proteomes" id="UP000483035"/>
    </source>
</evidence>
<keyword evidence="3" id="KW-0285">Flavoprotein</keyword>
<keyword evidence="4 5" id="KW-0274">FAD</keyword>
<dbReference type="PROSITE" id="PS00624">
    <property type="entry name" value="GMC_OXRED_2"/>
    <property type="match status" value="1"/>
</dbReference>
<organism evidence="7 8">
    <name type="scientific">Rhizobium lusitanum</name>
    <dbReference type="NCBI Taxonomy" id="293958"/>
    <lineage>
        <taxon>Bacteria</taxon>
        <taxon>Pseudomonadati</taxon>
        <taxon>Pseudomonadota</taxon>
        <taxon>Alphaproteobacteria</taxon>
        <taxon>Hyphomicrobiales</taxon>
        <taxon>Rhizobiaceae</taxon>
        <taxon>Rhizobium/Agrobacterium group</taxon>
        <taxon>Rhizobium</taxon>
    </lineage>
</organism>
<dbReference type="Pfam" id="PF00732">
    <property type="entry name" value="GMC_oxred_N"/>
    <property type="match status" value="1"/>
</dbReference>
<dbReference type="InterPro" id="IPR036188">
    <property type="entry name" value="FAD/NAD-bd_sf"/>
</dbReference>
<evidence type="ECO:0000256" key="4">
    <source>
        <dbReference type="ARBA" id="ARBA00022827"/>
    </source>
</evidence>
<feature type="domain" description="Glucose-methanol-choline oxidoreductase N-terminal" evidence="6">
    <location>
        <begin position="251"/>
        <end position="265"/>
    </location>
</feature>
<dbReference type="SUPFAM" id="SSF54373">
    <property type="entry name" value="FAD-linked reductases, C-terminal domain"/>
    <property type="match status" value="1"/>
</dbReference>
<dbReference type="AlphaFoldDB" id="A0A6L9UDI0"/>
<accession>A0A6L9UDI0</accession>
<sequence>MVSDTIIVGAGTAGCVLANRLSESSSHQVTLLEAGPPDNSMWIPIPVGFTKLMGNRTYNWCFQTEPEPYTLDRPIPIPRGRTLGGSSAINGMLIVRGQPLDYNTWAQLGNRGWSWEDVLPYFRKFETYQDGGDKTRGHDGPLNVHKVGFRNELTDAYLKATRNEGFPFNDDYNNGEQEGFGYLQINQKEGRRVSAANAYLDPIRKRQNLCIETDAHVTRLIMDGTRCVGVEFRQRGQLRELRAKRVILAAGAIQSPQILELSGIGNPKVLSDAGVKVIHALPGVGENLRDHYTPRMNWRVKKKVTFNERAHGLPLAWEVARYYLQKKGLLIAPSAVIFGFVKSRPDLETPDIQYHYNLGSYANHARRTLDHDPGMTMSVYQLRPQSAGSVHIGGGNPLAAPKIRPNFLAEEEDRVSLVEGMKIARRIVNNPALDAYRAYEMNPGKEVNTDQEWLDFARRNGQTSFHLGGSCKMGQDAMAVVDSNLKVHGLDGLYVVDASIMPTMVSGNTNAATFMIAEKASDHLRTAA</sequence>
<evidence type="ECO:0000256" key="1">
    <source>
        <dbReference type="ARBA" id="ARBA00001974"/>
    </source>
</evidence>
<dbReference type="PANTHER" id="PTHR11552:SF147">
    <property type="entry name" value="CHOLINE DEHYDROGENASE, MITOCHONDRIAL"/>
    <property type="match status" value="1"/>
</dbReference>
<gene>
    <name evidence="7" type="ORF">GR212_29405</name>
</gene>
<dbReference type="Gene3D" id="3.50.50.60">
    <property type="entry name" value="FAD/NAD(P)-binding domain"/>
    <property type="match status" value="1"/>
</dbReference>
<dbReference type="InterPro" id="IPR007867">
    <property type="entry name" value="GMC_OxRtase_C"/>
</dbReference>
<comment type="similarity">
    <text evidence="2">Belongs to the GMC oxidoreductase family.</text>
</comment>
<reference evidence="7 8" key="1">
    <citation type="submission" date="2019-12" db="EMBL/GenBank/DDBJ databases">
        <title>Rhizobium genotypes associated with high levels of biological nitrogen fixation by grain legumes in a temperate-maritime cropping system.</title>
        <authorList>
            <person name="Maluk M."/>
            <person name="Francesc Ferrando Molina F."/>
            <person name="Lopez Del Egido L."/>
            <person name="Lafos M."/>
            <person name="Langarica-Fuentes A."/>
            <person name="Gebre Yohannes G."/>
            <person name="Young M.W."/>
            <person name="Martin P."/>
            <person name="Gantlett R."/>
            <person name="Kenicer G."/>
            <person name="Hawes C."/>
            <person name="Begg G.S."/>
            <person name="Quilliam R.S."/>
            <person name="Squire G.R."/>
            <person name="Poole P.S."/>
            <person name="Young P.W."/>
            <person name="Iannetta P.M."/>
            <person name="James E.K."/>
        </authorList>
    </citation>
    <scope>NUCLEOTIDE SEQUENCE [LARGE SCALE GENOMIC DNA]</scope>
    <source>
        <strain evidence="7 8">JHI1118</strain>
    </source>
</reference>